<sequence>MRPPTLNRDVAGPFFRTPLYCRTQAPRDPAIPVFPAPGARSRHHPHTYHPYTFRQPSCARRSRTSV</sequence>
<proteinExistence type="predicted"/>
<organism evidence="2 3">
    <name type="scientific">Cupriavidus oxalaticus</name>
    <dbReference type="NCBI Taxonomy" id="96344"/>
    <lineage>
        <taxon>Bacteria</taxon>
        <taxon>Pseudomonadati</taxon>
        <taxon>Pseudomonadota</taxon>
        <taxon>Betaproteobacteria</taxon>
        <taxon>Burkholderiales</taxon>
        <taxon>Burkholderiaceae</taxon>
        <taxon>Cupriavidus</taxon>
    </lineage>
</organism>
<dbReference type="EMBL" id="OGUS01000120">
    <property type="protein sequence ID" value="SPC14012.1"/>
    <property type="molecule type" value="Genomic_DNA"/>
</dbReference>
<name>A0A976BCG0_9BURK</name>
<evidence type="ECO:0000313" key="3">
    <source>
        <dbReference type="Proteomes" id="UP000256862"/>
    </source>
</evidence>
<protein>
    <submittedName>
        <fullName evidence="2">Uncharacterized protein</fullName>
    </submittedName>
</protein>
<reference evidence="2 3" key="1">
    <citation type="submission" date="2018-01" db="EMBL/GenBank/DDBJ databases">
        <authorList>
            <person name="Clerissi C."/>
        </authorList>
    </citation>
    <scope>NUCLEOTIDE SEQUENCE [LARGE SCALE GENOMIC DNA]</scope>
    <source>
        <strain evidence="2">Cupriavidus oxalaticus LMG 2235</strain>
    </source>
</reference>
<comment type="caution">
    <text evidence="2">The sequence shown here is derived from an EMBL/GenBank/DDBJ whole genome shotgun (WGS) entry which is preliminary data.</text>
</comment>
<accession>A0A976BCG0</accession>
<gene>
    <name evidence="2" type="ORF">CO2235_20002</name>
</gene>
<dbReference type="Proteomes" id="UP000256862">
    <property type="component" value="Chromosome CO2235"/>
</dbReference>
<dbReference type="AlphaFoldDB" id="A0A976BCG0"/>
<evidence type="ECO:0000256" key="1">
    <source>
        <dbReference type="SAM" id="MobiDB-lite"/>
    </source>
</evidence>
<feature type="region of interest" description="Disordered" evidence="1">
    <location>
        <begin position="31"/>
        <end position="66"/>
    </location>
</feature>
<evidence type="ECO:0000313" key="2">
    <source>
        <dbReference type="EMBL" id="SPC14012.1"/>
    </source>
</evidence>